<comment type="caution">
    <text evidence="2">The sequence shown here is derived from an EMBL/GenBank/DDBJ whole genome shotgun (WGS) entry which is preliminary data.</text>
</comment>
<dbReference type="AlphaFoldDB" id="A0A0V8JQZ5"/>
<name>A0A0V8JQZ5_9BACI</name>
<dbReference type="Pfam" id="PF06196">
    <property type="entry name" value="DUF997"/>
    <property type="match status" value="1"/>
</dbReference>
<proteinExistence type="predicted"/>
<reference evidence="2 3" key="1">
    <citation type="submission" date="2015-11" db="EMBL/GenBank/DDBJ databases">
        <title>Bacillus caseinolyticus sp nov.</title>
        <authorList>
            <person name="Dastager S.G."/>
            <person name="Mawlankar R."/>
        </authorList>
    </citation>
    <scope>NUCLEOTIDE SEQUENCE [LARGE SCALE GENOMIC DNA]</scope>
    <source>
        <strain evidence="2 3">SGD-V-76</strain>
    </source>
</reference>
<keyword evidence="3" id="KW-1185">Reference proteome</keyword>
<sequence length="92" mass="10813">MKKKADWRYRIAHKEALIGIGLALFHFAWWFGFAYGLGSKPVSEYTYILGFPAWFFYSCILGIPLIILLVWIIVRFFFSDLPLEDEERGESE</sequence>
<dbReference type="EMBL" id="LNQP01000007">
    <property type="protein sequence ID" value="KSU89261.1"/>
    <property type="molecule type" value="Genomic_DNA"/>
</dbReference>
<organism evidence="2 3">
    <name type="scientific">Priestia veravalensis</name>
    <dbReference type="NCBI Taxonomy" id="1414648"/>
    <lineage>
        <taxon>Bacteria</taxon>
        <taxon>Bacillati</taxon>
        <taxon>Bacillota</taxon>
        <taxon>Bacilli</taxon>
        <taxon>Bacillales</taxon>
        <taxon>Bacillaceae</taxon>
        <taxon>Priestia</taxon>
    </lineage>
</organism>
<evidence type="ECO:0000313" key="2">
    <source>
        <dbReference type="EMBL" id="KSU89261.1"/>
    </source>
</evidence>
<feature type="transmembrane region" description="Helical" evidence="1">
    <location>
        <begin position="55"/>
        <end position="78"/>
    </location>
</feature>
<dbReference type="PANTHER" id="PTHR39174:SF1">
    <property type="entry name" value="INNER MEMBRANE PROTEIN"/>
    <property type="match status" value="1"/>
</dbReference>
<keyword evidence="1" id="KW-1133">Transmembrane helix</keyword>
<dbReference type="Proteomes" id="UP000053681">
    <property type="component" value="Unassembled WGS sequence"/>
</dbReference>
<dbReference type="GeneID" id="93682757"/>
<dbReference type="InterPro" id="IPR010398">
    <property type="entry name" value="DUF997"/>
</dbReference>
<keyword evidence="1" id="KW-0472">Membrane</keyword>
<accession>A0A0V8JQZ5</accession>
<keyword evidence="1" id="KW-0812">Transmembrane</keyword>
<dbReference type="PANTHER" id="PTHR39174">
    <property type="entry name" value="INNER MEMBRANE PROTEIN-RELATED"/>
    <property type="match status" value="1"/>
</dbReference>
<feature type="transmembrane region" description="Helical" evidence="1">
    <location>
        <begin position="16"/>
        <end position="35"/>
    </location>
</feature>
<evidence type="ECO:0000256" key="1">
    <source>
        <dbReference type="SAM" id="Phobius"/>
    </source>
</evidence>
<evidence type="ECO:0000313" key="3">
    <source>
        <dbReference type="Proteomes" id="UP000053681"/>
    </source>
</evidence>
<gene>
    <name evidence="2" type="ORF">AS180_02940</name>
</gene>
<dbReference type="RefSeq" id="WP_025910081.1">
    <property type="nucleotide sequence ID" value="NZ_KQ758629.1"/>
</dbReference>
<protein>
    <submittedName>
        <fullName evidence="2">Sodium:pantothenate symporter</fullName>
    </submittedName>
</protein>